<feature type="domain" description="Amidohydrolase-related" evidence="13">
    <location>
        <begin position="55"/>
        <end position="386"/>
    </location>
</feature>
<dbReference type="InterPro" id="IPR011059">
    <property type="entry name" value="Metal-dep_hydrolase_composite"/>
</dbReference>
<comment type="similarity">
    <text evidence="1 9">Belongs to the metallo-dependent hydrolases superfamily. NagA family.</text>
</comment>
<dbReference type="InterPro" id="IPR006680">
    <property type="entry name" value="Amidohydro-rel"/>
</dbReference>
<evidence type="ECO:0000256" key="9">
    <source>
        <dbReference type="PIRNR" id="PIRNR038994"/>
    </source>
</evidence>
<dbReference type="PIRSF" id="PIRSF038994">
    <property type="entry name" value="NagA"/>
    <property type="match status" value="1"/>
</dbReference>
<comment type="cofactor">
    <cofactor evidence="12">
        <name>a divalent metal cation</name>
        <dbReference type="ChEBI" id="CHEBI:60240"/>
    </cofactor>
    <text evidence="12">Binds 1 divalent metal cation per subunit.</text>
</comment>
<evidence type="ECO:0000256" key="1">
    <source>
        <dbReference type="ARBA" id="ARBA00010716"/>
    </source>
</evidence>
<feature type="binding site" evidence="11">
    <location>
        <position position="258"/>
    </location>
    <ligand>
        <name>substrate</name>
    </ligand>
</feature>
<organism evidence="14 15">
    <name type="scientific">Fictibacillus enclensis</name>
    <dbReference type="NCBI Taxonomy" id="1017270"/>
    <lineage>
        <taxon>Bacteria</taxon>
        <taxon>Bacillati</taxon>
        <taxon>Bacillota</taxon>
        <taxon>Bacilli</taxon>
        <taxon>Bacillales</taxon>
        <taxon>Fictibacillaceae</taxon>
        <taxon>Fictibacillus</taxon>
    </lineage>
</organism>
<dbReference type="GO" id="GO:0006046">
    <property type="term" value="P:N-acetylglucosamine catabolic process"/>
    <property type="evidence" value="ECO:0007669"/>
    <property type="project" value="TreeGrafter"/>
</dbReference>
<name>A0A0V8J8N8_9BACL</name>
<comment type="caution">
    <text evidence="14">The sequence shown here is derived from an EMBL/GenBank/DDBJ whole genome shotgun (WGS) entry which is preliminary data.</text>
</comment>
<feature type="binding site" evidence="11">
    <location>
        <begin position="226"/>
        <end position="227"/>
    </location>
    <ligand>
        <name>substrate</name>
    </ligand>
</feature>
<feature type="binding site" evidence="11">
    <location>
        <position position="147"/>
    </location>
    <ligand>
        <name>substrate</name>
    </ligand>
</feature>
<evidence type="ECO:0000313" key="14">
    <source>
        <dbReference type="EMBL" id="KSU83554.1"/>
    </source>
</evidence>
<accession>A0A0V8J8N8</accession>
<dbReference type="Proteomes" id="UP000054099">
    <property type="component" value="Unassembled WGS sequence"/>
</dbReference>
<protein>
    <recommendedName>
        <fullName evidence="3">N-acetylglucosamine-6-phosphate deacetylase</fullName>
        <ecNumber evidence="2">3.5.1.25</ecNumber>
    </recommendedName>
</protein>
<keyword evidence="15" id="KW-1185">Reference proteome</keyword>
<dbReference type="Gene3D" id="3.20.20.140">
    <property type="entry name" value="Metal-dependent hydrolases"/>
    <property type="match status" value="1"/>
</dbReference>
<dbReference type="Pfam" id="PF01979">
    <property type="entry name" value="Amidohydro_1"/>
    <property type="match status" value="1"/>
</dbReference>
<dbReference type="FunFam" id="3.20.20.140:FF:000004">
    <property type="entry name" value="N-acetylglucosamine-6-phosphate deacetylase"/>
    <property type="match status" value="1"/>
</dbReference>
<dbReference type="InterPro" id="IPR003764">
    <property type="entry name" value="GlcNAc_6-P_deAcase"/>
</dbReference>
<evidence type="ECO:0000256" key="11">
    <source>
        <dbReference type="PIRSR" id="PIRSR038994-2"/>
    </source>
</evidence>
<feature type="active site" description="Proton donor/acceptor" evidence="10">
    <location>
        <position position="281"/>
    </location>
</feature>
<evidence type="ECO:0000256" key="7">
    <source>
        <dbReference type="ARBA" id="ARBA00047647"/>
    </source>
</evidence>
<reference evidence="14 15" key="1">
    <citation type="journal article" date="2014" name="Antonie Van Leeuwenhoek">
        <title>Fictibacillus enclensis sp. nov., isolated from marine sediment.</title>
        <authorList>
            <person name="Dastager S.G."/>
            <person name="Mawlankar R."/>
            <person name="Srinivasan K."/>
            <person name="Tang S.K."/>
            <person name="Lee J.C."/>
            <person name="Ramana V.V."/>
            <person name="Shouche Y.S."/>
        </authorList>
    </citation>
    <scope>NUCLEOTIDE SEQUENCE [LARGE SCALE GENOMIC DNA]</scope>
    <source>
        <strain evidence="14 15">NIO-1003</strain>
    </source>
</reference>
<dbReference type="InterPro" id="IPR032466">
    <property type="entry name" value="Metal_Hydrolase"/>
</dbReference>
<dbReference type="AlphaFoldDB" id="A0A0V8J8N8"/>
<dbReference type="CDD" id="cd00854">
    <property type="entry name" value="NagA"/>
    <property type="match status" value="1"/>
</dbReference>
<evidence type="ECO:0000256" key="5">
    <source>
        <dbReference type="ARBA" id="ARBA00022801"/>
    </source>
</evidence>
<evidence type="ECO:0000256" key="8">
    <source>
        <dbReference type="ARBA" id="ARBA00060590"/>
    </source>
</evidence>
<evidence type="ECO:0000256" key="3">
    <source>
        <dbReference type="ARBA" id="ARBA00018029"/>
    </source>
</evidence>
<evidence type="ECO:0000313" key="15">
    <source>
        <dbReference type="Proteomes" id="UP000054099"/>
    </source>
</evidence>
<evidence type="ECO:0000256" key="2">
    <source>
        <dbReference type="ARBA" id="ARBA00011899"/>
    </source>
</evidence>
<dbReference type="OrthoDB" id="9776488at2"/>
<dbReference type="SUPFAM" id="SSF51338">
    <property type="entry name" value="Composite domain of metallo-dependent hydrolases"/>
    <property type="match status" value="1"/>
</dbReference>
<feature type="binding site" evidence="11">
    <location>
        <begin position="314"/>
        <end position="316"/>
    </location>
    <ligand>
        <name>substrate</name>
    </ligand>
</feature>
<sequence length="394" mass="42877">MKPLLIYGGTIFTEKGSIKNGYLVMEDQQIKEVGEGVDALQLEAYEVLKLSESEIVVPGMIDLHIHGAAGADVMDGTMDALKTMAEILPQEGTTSFLATTMTQGVPEIEFALQTVNTYMEGSNPPGEAEVLGLHLEGPFISPKRAGAQPLDHIRNPDVKQFQEWQELSGNHIKLVTLAPEEPGGYELSSYLKETGVVASIGHSDAVYEEVVRSIESGVTHATHLYNGMRGLHHREPGVAGGVMLHDEITTEIIVDGIHSRPEMVKFAYRNKGAERMVLITDAMRAKCMGNGSYTLGGQNVTVNGNEATLADGTLAGSILKMKDAVRNMQEFTSCSIEEVIQMTAVNQAKELGVYDRKGSLSAGKDADVVVLNEEKDVIFTFCRGKLSYQRKEEM</sequence>
<evidence type="ECO:0000256" key="6">
    <source>
        <dbReference type="ARBA" id="ARBA00023277"/>
    </source>
</evidence>
<gene>
    <name evidence="14" type="ORF">AS030_13445</name>
</gene>
<comment type="catalytic activity">
    <reaction evidence="7">
        <text>N-acetyl-D-glucosamine 6-phosphate + H2O = D-glucosamine 6-phosphate + acetate</text>
        <dbReference type="Rhea" id="RHEA:22936"/>
        <dbReference type="ChEBI" id="CHEBI:15377"/>
        <dbReference type="ChEBI" id="CHEBI:30089"/>
        <dbReference type="ChEBI" id="CHEBI:57513"/>
        <dbReference type="ChEBI" id="CHEBI:58725"/>
        <dbReference type="EC" id="3.5.1.25"/>
    </reaction>
</comment>
<dbReference type="EMBL" id="LNQN01000002">
    <property type="protein sequence ID" value="KSU83554.1"/>
    <property type="molecule type" value="Genomic_DNA"/>
</dbReference>
<dbReference type="Gene3D" id="2.30.40.10">
    <property type="entry name" value="Urease, subunit C, domain 1"/>
    <property type="match status" value="1"/>
</dbReference>
<feature type="binding site" evidence="12">
    <location>
        <position position="223"/>
    </location>
    <ligand>
        <name>Zn(2+)</name>
        <dbReference type="ChEBI" id="CHEBI:29105"/>
    </ligand>
</feature>
<dbReference type="SUPFAM" id="SSF51556">
    <property type="entry name" value="Metallo-dependent hydrolases"/>
    <property type="match status" value="1"/>
</dbReference>
<dbReference type="GO" id="GO:0008448">
    <property type="term" value="F:N-acetylglucosamine-6-phosphate deacetylase activity"/>
    <property type="evidence" value="ECO:0007669"/>
    <property type="project" value="UniProtKB-EC"/>
</dbReference>
<feature type="binding site" evidence="12">
    <location>
        <position position="136"/>
    </location>
    <ligand>
        <name>Zn(2+)</name>
        <dbReference type="ChEBI" id="CHEBI:29105"/>
    </ligand>
</feature>
<evidence type="ECO:0000256" key="12">
    <source>
        <dbReference type="PIRSR" id="PIRSR038994-3"/>
    </source>
</evidence>
<evidence type="ECO:0000256" key="10">
    <source>
        <dbReference type="PIRSR" id="PIRSR038994-1"/>
    </source>
</evidence>
<evidence type="ECO:0000259" key="13">
    <source>
        <dbReference type="Pfam" id="PF01979"/>
    </source>
</evidence>
<keyword evidence="5 9" id="KW-0378">Hydrolase</keyword>
<dbReference type="PANTHER" id="PTHR11113:SF14">
    <property type="entry name" value="N-ACETYLGLUCOSAMINE-6-PHOSPHATE DEACETYLASE"/>
    <property type="match status" value="1"/>
</dbReference>
<keyword evidence="6 9" id="KW-0119">Carbohydrate metabolism</keyword>
<feature type="binding site" evidence="12">
    <location>
        <position position="202"/>
    </location>
    <ligand>
        <name>Zn(2+)</name>
        <dbReference type="ChEBI" id="CHEBI:29105"/>
    </ligand>
</feature>
<keyword evidence="4 12" id="KW-0479">Metal-binding</keyword>
<dbReference type="NCBIfam" id="TIGR00221">
    <property type="entry name" value="nagA"/>
    <property type="match status" value="1"/>
</dbReference>
<dbReference type="EC" id="3.5.1.25" evidence="2"/>
<proteinExistence type="inferred from homology"/>
<feature type="binding site" evidence="11">
    <location>
        <position position="234"/>
    </location>
    <ligand>
        <name>substrate</name>
    </ligand>
</feature>
<dbReference type="GO" id="GO:0046872">
    <property type="term" value="F:metal ion binding"/>
    <property type="evidence" value="ECO:0007669"/>
    <property type="project" value="UniProtKB-KW"/>
</dbReference>
<dbReference type="PANTHER" id="PTHR11113">
    <property type="entry name" value="N-ACETYLGLUCOSAMINE-6-PHOSPHATE DEACETYLASE"/>
    <property type="match status" value="1"/>
</dbReference>
<comment type="pathway">
    <text evidence="8">Amino-sugar metabolism; N-acetylneuraminate degradation; D-fructose 6-phosphate from N-acetylneuraminate: step 4/5.</text>
</comment>
<dbReference type="RefSeq" id="WP_061972393.1">
    <property type="nucleotide sequence ID" value="NZ_FMAV01000002.1"/>
</dbReference>
<evidence type="ECO:0000256" key="4">
    <source>
        <dbReference type="ARBA" id="ARBA00022723"/>
    </source>
</evidence>